<gene>
    <name evidence="3" type="ORF">D8I30_07015</name>
</gene>
<accession>A0A494RK90</accession>
<dbReference type="RefSeq" id="WP_121482108.1">
    <property type="nucleotide sequence ID" value="NZ_CP032707.1"/>
</dbReference>
<evidence type="ECO:0000313" key="3">
    <source>
        <dbReference type="EMBL" id="AYG94960.1"/>
    </source>
</evidence>
<keyword evidence="4" id="KW-1185">Reference proteome</keyword>
<feature type="signal peptide" evidence="1">
    <location>
        <begin position="1"/>
        <end position="28"/>
    </location>
</feature>
<dbReference type="Gene3D" id="2.60.40.420">
    <property type="entry name" value="Cupredoxins - blue copper proteins"/>
    <property type="match status" value="1"/>
</dbReference>
<feature type="chain" id="PRO_5019716352" evidence="1">
    <location>
        <begin position="29"/>
        <end position="137"/>
    </location>
</feature>
<dbReference type="EMBL" id="CP032707">
    <property type="protein sequence ID" value="AYG94960.1"/>
    <property type="molecule type" value="Genomic_DNA"/>
</dbReference>
<dbReference type="InterPro" id="IPR028096">
    <property type="entry name" value="EfeO_Cupredoxin"/>
</dbReference>
<dbReference type="Proteomes" id="UP000276984">
    <property type="component" value="Chromosome"/>
</dbReference>
<reference evidence="3 4" key="1">
    <citation type="submission" date="2018-10" db="EMBL/GenBank/DDBJ databases">
        <title>Complete genome sequence of Brevundimonas naejangsanensis BRV3.</title>
        <authorList>
            <person name="Berrios L."/>
            <person name="Ely B."/>
        </authorList>
    </citation>
    <scope>NUCLEOTIDE SEQUENCE [LARGE SCALE GENOMIC DNA]</scope>
    <source>
        <strain evidence="3 4">BRV3</strain>
    </source>
</reference>
<name>A0A494RK90_9CAUL</name>
<dbReference type="SUPFAM" id="SSF49503">
    <property type="entry name" value="Cupredoxins"/>
    <property type="match status" value="1"/>
</dbReference>
<dbReference type="CDD" id="cd00920">
    <property type="entry name" value="Cupredoxin"/>
    <property type="match status" value="1"/>
</dbReference>
<proteinExistence type="predicted"/>
<keyword evidence="1" id="KW-0732">Signal</keyword>
<evidence type="ECO:0000259" key="2">
    <source>
        <dbReference type="Pfam" id="PF13473"/>
    </source>
</evidence>
<evidence type="ECO:0000313" key="4">
    <source>
        <dbReference type="Proteomes" id="UP000276984"/>
    </source>
</evidence>
<sequence length="137" mass="14371">MLRTGLMIAAAALIVALPASSTPSSAQASAQEAGPMVVEMQLKNFDFTPSTVHLRRGVPVVLRLVDAGGSHSFSAPELFAASTLDPTTAALIRNGKVEVREGGVELRLTPNTAGSYAFRCTHFMHSAFGMKGTVIVD</sequence>
<dbReference type="Pfam" id="PF13473">
    <property type="entry name" value="Cupredoxin_1"/>
    <property type="match status" value="1"/>
</dbReference>
<feature type="domain" description="EfeO-type cupredoxin-like" evidence="2">
    <location>
        <begin position="13"/>
        <end position="136"/>
    </location>
</feature>
<dbReference type="InterPro" id="IPR008972">
    <property type="entry name" value="Cupredoxin"/>
</dbReference>
<evidence type="ECO:0000256" key="1">
    <source>
        <dbReference type="SAM" id="SignalP"/>
    </source>
</evidence>
<dbReference type="OrthoDB" id="7408985at2"/>
<protein>
    <submittedName>
        <fullName evidence="3">Copper-binding protein</fullName>
    </submittedName>
</protein>
<organism evidence="3 4">
    <name type="scientific">Brevundimonas naejangsanensis</name>
    <dbReference type="NCBI Taxonomy" id="588932"/>
    <lineage>
        <taxon>Bacteria</taxon>
        <taxon>Pseudomonadati</taxon>
        <taxon>Pseudomonadota</taxon>
        <taxon>Alphaproteobacteria</taxon>
        <taxon>Caulobacterales</taxon>
        <taxon>Caulobacteraceae</taxon>
        <taxon>Brevundimonas</taxon>
    </lineage>
</organism>
<dbReference type="AlphaFoldDB" id="A0A494RK90"/>